<accession>A0ABV7I111</accession>
<dbReference type="RefSeq" id="WP_182307498.1">
    <property type="nucleotide sequence ID" value="NZ_CP059896.1"/>
</dbReference>
<reference evidence="3" key="1">
    <citation type="journal article" date="2019" name="Int. J. Syst. Evol. Microbiol.">
        <title>The Global Catalogue of Microorganisms (GCM) 10K type strain sequencing project: providing services to taxonomists for standard genome sequencing and annotation.</title>
        <authorList>
            <consortium name="The Broad Institute Genomics Platform"/>
            <consortium name="The Broad Institute Genome Sequencing Center for Infectious Disease"/>
            <person name="Wu L."/>
            <person name="Ma J."/>
        </authorList>
    </citation>
    <scope>NUCLEOTIDE SEQUENCE [LARGE SCALE GENOMIC DNA]</scope>
    <source>
        <strain evidence="3">KCTC 52231</strain>
    </source>
</reference>
<dbReference type="Proteomes" id="UP001595647">
    <property type="component" value="Unassembled WGS sequence"/>
</dbReference>
<evidence type="ECO:0000313" key="3">
    <source>
        <dbReference type="Proteomes" id="UP001595647"/>
    </source>
</evidence>
<proteinExistence type="predicted"/>
<keyword evidence="3" id="KW-1185">Reference proteome</keyword>
<dbReference type="EMBL" id="JBHRTG010000001">
    <property type="protein sequence ID" value="MFC3161962.1"/>
    <property type="molecule type" value="Genomic_DNA"/>
</dbReference>
<feature type="compositionally biased region" description="Basic and acidic residues" evidence="1">
    <location>
        <begin position="7"/>
        <end position="21"/>
    </location>
</feature>
<comment type="caution">
    <text evidence="2">The sequence shown here is derived from an EMBL/GenBank/DDBJ whole genome shotgun (WGS) entry which is preliminary data.</text>
</comment>
<name>A0ABV7I111_9HYPH</name>
<gene>
    <name evidence="2" type="ORF">ACFOHV_01575</name>
</gene>
<organism evidence="2 3">
    <name type="scientific">Ciceribacter thiooxidans</name>
    <dbReference type="NCBI Taxonomy" id="1969821"/>
    <lineage>
        <taxon>Bacteria</taxon>
        <taxon>Pseudomonadati</taxon>
        <taxon>Pseudomonadota</taxon>
        <taxon>Alphaproteobacteria</taxon>
        <taxon>Hyphomicrobiales</taxon>
        <taxon>Rhizobiaceae</taxon>
        <taxon>Ciceribacter</taxon>
    </lineage>
</organism>
<evidence type="ECO:0008006" key="4">
    <source>
        <dbReference type="Google" id="ProtNLM"/>
    </source>
</evidence>
<feature type="region of interest" description="Disordered" evidence="1">
    <location>
        <begin position="1"/>
        <end position="30"/>
    </location>
</feature>
<protein>
    <recommendedName>
        <fullName evidence="4">1,4-alpha-glucan branching enzyme</fullName>
    </recommendedName>
</protein>
<sequence>MTTARQTTDHQDIRKWTEARSGRPAKVKGASRGGILRIDFREPDENLEEISWQEFFDIFDSAKLAFLYQDETEGGKESRFNKFVDRE</sequence>
<evidence type="ECO:0000256" key="1">
    <source>
        <dbReference type="SAM" id="MobiDB-lite"/>
    </source>
</evidence>
<evidence type="ECO:0000313" key="2">
    <source>
        <dbReference type="EMBL" id="MFC3161962.1"/>
    </source>
</evidence>